<keyword evidence="2" id="KW-1185">Reference proteome</keyword>
<dbReference type="AlphaFoldDB" id="A0A7J8JFT7"/>
<dbReference type="EMBL" id="JACASE010000002">
    <property type="protein sequence ID" value="KAF6495744.1"/>
    <property type="molecule type" value="Genomic_DNA"/>
</dbReference>
<reference evidence="1 2" key="1">
    <citation type="journal article" date="2020" name="Nature">
        <title>Six reference-quality genomes reveal evolution of bat adaptations.</title>
        <authorList>
            <person name="Jebb D."/>
            <person name="Huang Z."/>
            <person name="Pippel M."/>
            <person name="Hughes G.M."/>
            <person name="Lavrichenko K."/>
            <person name="Devanna P."/>
            <person name="Winkler S."/>
            <person name="Jermiin L.S."/>
            <person name="Skirmuntt E.C."/>
            <person name="Katzourakis A."/>
            <person name="Burkitt-Gray L."/>
            <person name="Ray D.A."/>
            <person name="Sullivan K.A.M."/>
            <person name="Roscito J.G."/>
            <person name="Kirilenko B.M."/>
            <person name="Davalos L.M."/>
            <person name="Corthals A.P."/>
            <person name="Power M.L."/>
            <person name="Jones G."/>
            <person name="Ransome R.D."/>
            <person name="Dechmann D.K.N."/>
            <person name="Locatelli A.G."/>
            <person name="Puechmaille S.J."/>
            <person name="Fedrigo O."/>
            <person name="Jarvis E.D."/>
            <person name="Hiller M."/>
            <person name="Vernes S.C."/>
            <person name="Myers E.W."/>
            <person name="Teeling E.C."/>
        </authorList>
    </citation>
    <scope>NUCLEOTIDE SEQUENCE [LARGE SCALE GENOMIC DNA]</scope>
    <source>
        <strain evidence="1">MRouAeg1</strain>
        <tissue evidence="1">Muscle</tissue>
    </source>
</reference>
<protein>
    <submittedName>
        <fullName evidence="1">Uncharacterized protein</fullName>
    </submittedName>
</protein>
<sequence length="124" mass="14648">MKAIGFARFRFYLNPLGFFFLLTTFLRYNLHNTQVTLLKCMHLWFLVYVQFCNYHRHPILEHFYHPRKKPCAHSMLLLPPRPTPPPHEATTDLLSVSRFAYSGHVILIESCNTWSSVTGFFRST</sequence>
<evidence type="ECO:0000313" key="2">
    <source>
        <dbReference type="Proteomes" id="UP000593571"/>
    </source>
</evidence>
<gene>
    <name evidence="1" type="ORF">HJG63_010133</name>
</gene>
<dbReference type="Proteomes" id="UP000593571">
    <property type="component" value="Unassembled WGS sequence"/>
</dbReference>
<evidence type="ECO:0000313" key="1">
    <source>
        <dbReference type="EMBL" id="KAF6495744.1"/>
    </source>
</evidence>
<name>A0A7J8JFT7_ROUAE</name>
<proteinExistence type="predicted"/>
<accession>A0A7J8JFT7</accession>
<comment type="caution">
    <text evidence="1">The sequence shown here is derived from an EMBL/GenBank/DDBJ whole genome shotgun (WGS) entry which is preliminary data.</text>
</comment>
<organism evidence="1 2">
    <name type="scientific">Rousettus aegyptiacus</name>
    <name type="common">Egyptian fruit bat</name>
    <name type="synonym">Pteropus aegyptiacus</name>
    <dbReference type="NCBI Taxonomy" id="9407"/>
    <lineage>
        <taxon>Eukaryota</taxon>
        <taxon>Metazoa</taxon>
        <taxon>Chordata</taxon>
        <taxon>Craniata</taxon>
        <taxon>Vertebrata</taxon>
        <taxon>Euteleostomi</taxon>
        <taxon>Mammalia</taxon>
        <taxon>Eutheria</taxon>
        <taxon>Laurasiatheria</taxon>
        <taxon>Chiroptera</taxon>
        <taxon>Yinpterochiroptera</taxon>
        <taxon>Pteropodoidea</taxon>
        <taxon>Pteropodidae</taxon>
        <taxon>Rousettinae</taxon>
        <taxon>Rousettus</taxon>
    </lineage>
</organism>